<dbReference type="InterPro" id="IPR000917">
    <property type="entry name" value="Sulfatase_N"/>
</dbReference>
<dbReference type="InterPro" id="IPR017850">
    <property type="entry name" value="Alkaline_phosphatase_core_sf"/>
</dbReference>
<dbReference type="Pfam" id="PF00884">
    <property type="entry name" value="Sulfatase"/>
    <property type="match status" value="1"/>
</dbReference>
<dbReference type="Gene3D" id="3.40.720.10">
    <property type="entry name" value="Alkaline Phosphatase, subunit A"/>
    <property type="match status" value="1"/>
</dbReference>
<sequence length="510" mass="57774">MILAPFLLLLLSLFSSNSSETPQETPPNILFLIADDWSYPHAGVYGDPVVRTPTFDRLAREGAVFHNAFTSSPSCSPSRASILIGRYPHEIESGGNLWPEWPAQYPTYVNVLSEAGYFSGSIRKGWGPGDFKVSGLEHNPAGKTYSDFKAFLAERPKGKPFVFWFGSTDPHREYVPNTGIQTGMKLEDVPVPGFFPDNDCVRNDILDYYFEVERFDRESGQLIRMLEEMGELDNTIIVMTSDNGMPFPRAKATLYDYGARLPLAIRWPEKVNPGSVVQDFVNFVDFAPSFLEAANLTPEAMSGQSLWNLLAGEKQDRAQVFLERERHANVRKGDLSYPMRAVRNDRFLYIWNTMPERNPAGDPSVHQSVGQYGDVDHSITKFLIMEMEGKAQTGSPDYFSLAFGPRPEEELYDVVADPYQLNNLAAQPNFAETKKALRQELLDWMKATGDRRFENPRSTYWDELRYTPTYQMMDTDVPKQIQDYRIKPPFGPDMKDGIPCLPTQGSAKNQ</sequence>
<dbReference type="SUPFAM" id="SSF53649">
    <property type="entry name" value="Alkaline phosphatase-like"/>
    <property type="match status" value="1"/>
</dbReference>
<protein>
    <submittedName>
        <fullName evidence="3">Sulfatase</fullName>
    </submittedName>
</protein>
<dbReference type="PANTHER" id="PTHR43751">
    <property type="entry name" value="SULFATASE"/>
    <property type="match status" value="1"/>
</dbReference>
<name>A0ABP3Y8U5_9BACT</name>
<dbReference type="EMBL" id="BAAAFI010000002">
    <property type="protein sequence ID" value="GAA0877885.1"/>
    <property type="molecule type" value="Genomic_DNA"/>
</dbReference>
<dbReference type="Proteomes" id="UP001500469">
    <property type="component" value="Unassembled WGS sequence"/>
</dbReference>
<dbReference type="PANTHER" id="PTHR43751:SF1">
    <property type="entry name" value="SULFATASE ATSG-RELATED"/>
    <property type="match status" value="1"/>
</dbReference>
<feature type="domain" description="Sulfatase N-terminal" evidence="2">
    <location>
        <begin position="27"/>
        <end position="295"/>
    </location>
</feature>
<evidence type="ECO:0000313" key="4">
    <source>
        <dbReference type="Proteomes" id="UP001500469"/>
    </source>
</evidence>
<evidence type="ECO:0000256" key="1">
    <source>
        <dbReference type="SAM" id="SignalP"/>
    </source>
</evidence>
<evidence type="ECO:0000259" key="2">
    <source>
        <dbReference type="Pfam" id="PF00884"/>
    </source>
</evidence>
<keyword evidence="1" id="KW-0732">Signal</keyword>
<proteinExistence type="predicted"/>
<feature type="signal peptide" evidence="1">
    <location>
        <begin position="1"/>
        <end position="20"/>
    </location>
</feature>
<evidence type="ECO:0000313" key="3">
    <source>
        <dbReference type="EMBL" id="GAA0877885.1"/>
    </source>
</evidence>
<reference evidence="4" key="1">
    <citation type="journal article" date="2019" name="Int. J. Syst. Evol. Microbiol.">
        <title>The Global Catalogue of Microorganisms (GCM) 10K type strain sequencing project: providing services to taxonomists for standard genome sequencing and annotation.</title>
        <authorList>
            <consortium name="The Broad Institute Genomics Platform"/>
            <consortium name="The Broad Institute Genome Sequencing Center for Infectious Disease"/>
            <person name="Wu L."/>
            <person name="Ma J."/>
        </authorList>
    </citation>
    <scope>NUCLEOTIDE SEQUENCE [LARGE SCALE GENOMIC DNA]</scope>
    <source>
        <strain evidence="4">JCM 16112</strain>
    </source>
</reference>
<gene>
    <name evidence="3" type="ORF">GCM10009119_08530</name>
</gene>
<dbReference type="InterPro" id="IPR052701">
    <property type="entry name" value="GAG_Ulvan_Degrading_Sulfatases"/>
</dbReference>
<comment type="caution">
    <text evidence="3">The sequence shown here is derived from an EMBL/GenBank/DDBJ whole genome shotgun (WGS) entry which is preliminary data.</text>
</comment>
<dbReference type="RefSeq" id="WP_343848747.1">
    <property type="nucleotide sequence ID" value="NZ_BAAAFI010000002.1"/>
</dbReference>
<feature type="chain" id="PRO_5045116550" evidence="1">
    <location>
        <begin position="21"/>
        <end position="510"/>
    </location>
</feature>
<organism evidence="3 4">
    <name type="scientific">Algoriphagus jejuensis</name>
    <dbReference type="NCBI Taxonomy" id="419934"/>
    <lineage>
        <taxon>Bacteria</taxon>
        <taxon>Pseudomonadati</taxon>
        <taxon>Bacteroidota</taxon>
        <taxon>Cytophagia</taxon>
        <taxon>Cytophagales</taxon>
        <taxon>Cyclobacteriaceae</taxon>
        <taxon>Algoriphagus</taxon>
    </lineage>
</organism>
<dbReference type="CDD" id="cd16027">
    <property type="entry name" value="SGSH"/>
    <property type="match status" value="1"/>
</dbReference>
<accession>A0ABP3Y8U5</accession>
<keyword evidence="4" id="KW-1185">Reference proteome</keyword>